<dbReference type="RefSeq" id="WP_098502919.1">
    <property type="nucleotide sequence ID" value="NZ_PDJQ01000001.1"/>
</dbReference>
<dbReference type="EMBL" id="PDJQ01000001">
    <property type="protein sequence ID" value="PFG73464.1"/>
    <property type="molecule type" value="Genomic_DNA"/>
</dbReference>
<dbReference type="GO" id="GO:0016491">
    <property type="term" value="F:oxidoreductase activity"/>
    <property type="evidence" value="ECO:0007669"/>
    <property type="project" value="UniProtKB-KW"/>
</dbReference>
<dbReference type="PANTHER" id="PTHR43364:SF4">
    <property type="entry name" value="NAD(P)-LINKED OXIDOREDUCTASE SUPERFAMILY PROTEIN"/>
    <property type="match status" value="1"/>
</dbReference>
<dbReference type="Proteomes" id="UP000223071">
    <property type="component" value="Unassembled WGS sequence"/>
</dbReference>
<organism evidence="3 4">
    <name type="scientific">Tepidiforma thermophila (strain KCTC 52669 / CGMCC 1.13589 / G233)</name>
    <dbReference type="NCBI Taxonomy" id="2761530"/>
    <lineage>
        <taxon>Bacteria</taxon>
        <taxon>Bacillati</taxon>
        <taxon>Chloroflexota</taxon>
        <taxon>Tepidiformia</taxon>
        <taxon>Tepidiformales</taxon>
        <taxon>Tepidiformaceae</taxon>
        <taxon>Tepidiforma</taxon>
    </lineage>
</organism>
<keyword evidence="4" id="KW-1185">Reference proteome</keyword>
<dbReference type="FunFam" id="3.20.20.100:FF:000004">
    <property type="entry name" value="Oxidoreductase, aldo/keto reductase"/>
    <property type="match status" value="1"/>
</dbReference>
<protein>
    <submittedName>
        <fullName evidence="3">Aryl-alcohol dehydrogenase-like predicted oxidoreductase</fullName>
    </submittedName>
</protein>
<dbReference type="InterPro" id="IPR020471">
    <property type="entry name" value="AKR"/>
</dbReference>
<sequence>MEFRHLGRSGLEVSLVGLGCNNFGIRCDFEHSKAVVHRALDLGITLFDTADVYGGGGRSEEFLGKILKGHREKVVIATKFGMKMGEGPHRMGASRKYIMQAVEDSLRRLDTDYIDLYQVHRPDPHTPIEETLRALDDLVRQGKVRYIGHSNFAAWQAAEAHFVAQRLNVTPFISAQNEYNLLDRRIEAELVPACNAYGLSILPYFPLASGFLTGKYRKGEELPAGTRLANAGPMAARVLTDRNFAILEKLEAFAQARGKGMVDLAIGWLASQPHVGSVIAGATRPEQVDQNVAAAAWRLTAEELAEVDAITR</sequence>
<evidence type="ECO:0000313" key="4">
    <source>
        <dbReference type="Proteomes" id="UP000223071"/>
    </source>
</evidence>
<dbReference type="AlphaFoldDB" id="A0A2A9HBX6"/>
<reference evidence="3 4" key="1">
    <citation type="submission" date="2017-09" db="EMBL/GenBank/DDBJ databases">
        <title>Sequencing the genomes of two abundant thermophiles in Great Basin hot springs: Thermocrinis jamiesonii and novel Chloroflexi Thermoflexus hugenholtzii.</title>
        <authorList>
            <person name="Hedlund B."/>
        </authorList>
    </citation>
    <scope>NUCLEOTIDE SEQUENCE [LARGE SCALE GENOMIC DNA]</scope>
    <source>
        <strain evidence="3 4">G233</strain>
    </source>
</reference>
<dbReference type="InterPro" id="IPR050523">
    <property type="entry name" value="AKR_Detox_Biosynth"/>
</dbReference>
<keyword evidence="1" id="KW-0560">Oxidoreductase</keyword>
<dbReference type="InterPro" id="IPR023210">
    <property type="entry name" value="NADP_OxRdtase_dom"/>
</dbReference>
<proteinExistence type="predicted"/>
<dbReference type="InterPro" id="IPR036812">
    <property type="entry name" value="NAD(P)_OxRdtase_dom_sf"/>
</dbReference>
<evidence type="ECO:0000313" key="3">
    <source>
        <dbReference type="EMBL" id="PFG73464.1"/>
    </source>
</evidence>
<gene>
    <name evidence="3" type="ORF">A9A59_0661</name>
</gene>
<dbReference type="PRINTS" id="PR00069">
    <property type="entry name" value="ALDKETRDTASE"/>
</dbReference>
<accession>A0A2A9HBX6</accession>
<dbReference type="Pfam" id="PF00248">
    <property type="entry name" value="Aldo_ket_red"/>
    <property type="match status" value="1"/>
</dbReference>
<name>A0A2A9HBX6_TEPT2</name>
<dbReference type="PANTHER" id="PTHR43364">
    <property type="entry name" value="NADH-SPECIFIC METHYLGLYOXAL REDUCTASE-RELATED"/>
    <property type="match status" value="1"/>
</dbReference>
<dbReference type="SUPFAM" id="SSF51430">
    <property type="entry name" value="NAD(P)-linked oxidoreductase"/>
    <property type="match status" value="1"/>
</dbReference>
<dbReference type="GO" id="GO:0005829">
    <property type="term" value="C:cytosol"/>
    <property type="evidence" value="ECO:0007669"/>
    <property type="project" value="TreeGrafter"/>
</dbReference>
<comment type="caution">
    <text evidence="3">The sequence shown here is derived from an EMBL/GenBank/DDBJ whole genome shotgun (WGS) entry which is preliminary data.</text>
</comment>
<evidence type="ECO:0000259" key="2">
    <source>
        <dbReference type="Pfam" id="PF00248"/>
    </source>
</evidence>
<dbReference type="Gene3D" id="3.20.20.100">
    <property type="entry name" value="NADP-dependent oxidoreductase domain"/>
    <property type="match status" value="1"/>
</dbReference>
<evidence type="ECO:0000256" key="1">
    <source>
        <dbReference type="ARBA" id="ARBA00023002"/>
    </source>
</evidence>
<feature type="domain" description="NADP-dependent oxidoreductase" evidence="2">
    <location>
        <begin position="16"/>
        <end position="310"/>
    </location>
</feature>